<dbReference type="Proteomes" id="UP000620139">
    <property type="component" value="Unassembled WGS sequence"/>
</dbReference>
<feature type="region of interest" description="Disordered" evidence="1">
    <location>
        <begin position="20"/>
        <end position="47"/>
    </location>
</feature>
<dbReference type="InterPro" id="IPR036761">
    <property type="entry name" value="TTHA0802/YceI-like_sf"/>
</dbReference>
<evidence type="ECO:0008006" key="5">
    <source>
        <dbReference type="Google" id="ProtNLM"/>
    </source>
</evidence>
<gene>
    <name evidence="3" type="ORF">I7X43_12095</name>
</gene>
<keyword evidence="4" id="KW-1185">Reference proteome</keyword>
<dbReference type="RefSeq" id="WP_198101202.1">
    <property type="nucleotide sequence ID" value="NZ_JAEDAL010000006.1"/>
</dbReference>
<comment type="caution">
    <text evidence="3">The sequence shown here is derived from an EMBL/GenBank/DDBJ whole genome shotgun (WGS) entry which is preliminary data.</text>
</comment>
<accession>A0A931IVJ8</accession>
<proteinExistence type="predicted"/>
<organism evidence="3 4">
    <name type="scientific">Inhella gelatinilytica</name>
    <dbReference type="NCBI Taxonomy" id="2795030"/>
    <lineage>
        <taxon>Bacteria</taxon>
        <taxon>Pseudomonadati</taxon>
        <taxon>Pseudomonadota</taxon>
        <taxon>Betaproteobacteria</taxon>
        <taxon>Burkholderiales</taxon>
        <taxon>Sphaerotilaceae</taxon>
        <taxon>Inhella</taxon>
    </lineage>
</organism>
<evidence type="ECO:0000313" key="4">
    <source>
        <dbReference type="Proteomes" id="UP000620139"/>
    </source>
</evidence>
<sequence>MKRRAALLLLPLAGCSSVPAPRVGTDPGGATARPVPQPNGEGQRWRADPGRSQLRIVAFRGGSLGERVGHHHILQAERFEGWLWLPPRGLAGASGALRVPLAELELDHPAWRAEAGGEFNERPLDDAARAATRRNLLLALQANTHPDVQLDLLDLAGAAPWWVATVSLTLAGQRQNYRVALHVRHSPATGEAPEIWRMEGRLALRHQDHGLQAFSLLGGLLAVQDTVVLDWTLSWVPAPERP</sequence>
<name>A0A931IVJ8_9BURK</name>
<feature type="chain" id="PRO_5037273389" description="Lipid/polyisoprenoid-binding YceI-like domain-containing protein" evidence="2">
    <location>
        <begin position="21"/>
        <end position="242"/>
    </location>
</feature>
<feature type="signal peptide" evidence="2">
    <location>
        <begin position="1"/>
        <end position="20"/>
    </location>
</feature>
<dbReference type="EMBL" id="JAEDAL010000006">
    <property type="protein sequence ID" value="MBH9553582.1"/>
    <property type="molecule type" value="Genomic_DNA"/>
</dbReference>
<evidence type="ECO:0000256" key="1">
    <source>
        <dbReference type="SAM" id="MobiDB-lite"/>
    </source>
</evidence>
<protein>
    <recommendedName>
        <fullName evidence="5">Lipid/polyisoprenoid-binding YceI-like domain-containing protein</fullName>
    </recommendedName>
</protein>
<reference evidence="3" key="1">
    <citation type="submission" date="2020-12" db="EMBL/GenBank/DDBJ databases">
        <title>The genome sequence of Inhella sp. 4Y17.</title>
        <authorList>
            <person name="Liu Y."/>
        </authorList>
    </citation>
    <scope>NUCLEOTIDE SEQUENCE</scope>
    <source>
        <strain evidence="3">4Y10</strain>
    </source>
</reference>
<evidence type="ECO:0000256" key="2">
    <source>
        <dbReference type="SAM" id="SignalP"/>
    </source>
</evidence>
<dbReference type="SUPFAM" id="SSF101874">
    <property type="entry name" value="YceI-like"/>
    <property type="match status" value="1"/>
</dbReference>
<dbReference type="Gene3D" id="2.40.128.110">
    <property type="entry name" value="Lipid/polyisoprenoid-binding, YceI-like"/>
    <property type="match status" value="1"/>
</dbReference>
<keyword evidence="2" id="KW-0732">Signal</keyword>
<dbReference type="AlphaFoldDB" id="A0A931IVJ8"/>
<evidence type="ECO:0000313" key="3">
    <source>
        <dbReference type="EMBL" id="MBH9553582.1"/>
    </source>
</evidence>